<keyword evidence="1" id="KW-0812">Transmembrane</keyword>
<evidence type="ECO:0000256" key="1">
    <source>
        <dbReference type="SAM" id="Phobius"/>
    </source>
</evidence>
<dbReference type="InterPro" id="IPR015943">
    <property type="entry name" value="WD40/YVTN_repeat-like_dom_sf"/>
</dbReference>
<evidence type="ECO:0000313" key="3">
    <source>
        <dbReference type="Proteomes" id="UP000064967"/>
    </source>
</evidence>
<keyword evidence="1" id="KW-1133">Transmembrane helix</keyword>
<accession>A0A0K1Q6X7</accession>
<dbReference type="RefSeq" id="WP_146652507.1">
    <property type="nucleotide sequence ID" value="NZ_CP012333.1"/>
</dbReference>
<gene>
    <name evidence="2" type="ORF">AKJ09_08070</name>
</gene>
<dbReference type="Proteomes" id="UP000064967">
    <property type="component" value="Chromosome"/>
</dbReference>
<protein>
    <submittedName>
        <fullName evidence="2">Uncharacterized protein</fullName>
    </submittedName>
</protein>
<dbReference type="InterPro" id="IPR011047">
    <property type="entry name" value="Quinoprotein_ADH-like_sf"/>
</dbReference>
<reference evidence="2 3" key="1">
    <citation type="submission" date="2015-08" db="EMBL/GenBank/DDBJ databases">
        <authorList>
            <person name="Babu N.S."/>
            <person name="Beckwith C.J."/>
            <person name="Beseler K.G."/>
            <person name="Brison A."/>
            <person name="Carone J.V."/>
            <person name="Caskin T.P."/>
            <person name="Diamond M."/>
            <person name="Durham M.E."/>
            <person name="Foxe J.M."/>
            <person name="Go M."/>
            <person name="Henderson B.A."/>
            <person name="Jones I.B."/>
            <person name="McGettigan J.A."/>
            <person name="Micheletti S.J."/>
            <person name="Nasrallah M.E."/>
            <person name="Ortiz D."/>
            <person name="Piller C.R."/>
            <person name="Privatt S.R."/>
            <person name="Schneider S.L."/>
            <person name="Sharp S."/>
            <person name="Smith T.C."/>
            <person name="Stanton J.D."/>
            <person name="Ullery H.E."/>
            <person name="Wilson R.J."/>
            <person name="Serrano M.G."/>
            <person name="Buck G."/>
            <person name="Lee V."/>
            <person name="Wang Y."/>
            <person name="Carvalho R."/>
            <person name="Voegtly L."/>
            <person name="Shi R."/>
            <person name="Duckworth R."/>
            <person name="Johnson A."/>
            <person name="Loviza R."/>
            <person name="Walstead R."/>
            <person name="Shah Z."/>
            <person name="Kiflezghi M."/>
            <person name="Wade K."/>
            <person name="Ball S.L."/>
            <person name="Bradley K.W."/>
            <person name="Asai D.J."/>
            <person name="Bowman C.A."/>
            <person name="Russell D.A."/>
            <person name="Pope W.H."/>
            <person name="Jacobs-Sera D."/>
            <person name="Hendrix R.W."/>
            <person name="Hatfull G.F."/>
        </authorList>
    </citation>
    <scope>NUCLEOTIDE SEQUENCE [LARGE SCALE GENOMIC DNA]</scope>
    <source>
        <strain evidence="2 3">DSM 27648</strain>
    </source>
</reference>
<dbReference type="EMBL" id="CP012333">
    <property type="protein sequence ID" value="AKV01407.1"/>
    <property type="molecule type" value="Genomic_DNA"/>
</dbReference>
<feature type="transmembrane region" description="Helical" evidence="1">
    <location>
        <begin position="12"/>
        <end position="34"/>
    </location>
</feature>
<proteinExistence type="predicted"/>
<organism evidence="2 3">
    <name type="scientific">Labilithrix luteola</name>
    <dbReference type="NCBI Taxonomy" id="1391654"/>
    <lineage>
        <taxon>Bacteria</taxon>
        <taxon>Pseudomonadati</taxon>
        <taxon>Myxococcota</taxon>
        <taxon>Polyangia</taxon>
        <taxon>Polyangiales</taxon>
        <taxon>Labilitrichaceae</taxon>
        <taxon>Labilithrix</taxon>
    </lineage>
</organism>
<keyword evidence="1" id="KW-0472">Membrane</keyword>
<dbReference type="Gene3D" id="2.130.10.10">
    <property type="entry name" value="YVTN repeat-like/Quinoprotein amine dehydrogenase"/>
    <property type="match status" value="1"/>
</dbReference>
<name>A0A0K1Q6X7_9BACT</name>
<evidence type="ECO:0000313" key="2">
    <source>
        <dbReference type="EMBL" id="AKV01407.1"/>
    </source>
</evidence>
<dbReference type="OrthoDB" id="244732at2"/>
<dbReference type="AlphaFoldDB" id="A0A0K1Q6X7"/>
<sequence>MATEDDRSDLYWLGGLVVVLAAIAAVTFPLLHYFELRRDKLGFGAPVAAHRMTTADGTPVIVVVEEVVHGSEDGPDTSHGRVDVVDATRGTLLARAIRVETQDCLPGGPDRLWCEERSEKDPHEHTLVERDLRSLEVTTSEAQFAASVPEARAFGRTQAGTVDSETVDGRTYEFAGPSRKLLSIRGVSGKSESTIGSKTFLEPGFLVNSDTEFDEVTKALVVEGNVLFVVHQDSLDRRAAKTMLSAVDTAGNLRWTAEIGKGTIIGAWRIHQLPESIVVAVRADEGWLVALDPKTGQVRWRYAT</sequence>
<dbReference type="SUPFAM" id="SSF50998">
    <property type="entry name" value="Quinoprotein alcohol dehydrogenase-like"/>
    <property type="match status" value="1"/>
</dbReference>
<keyword evidence="3" id="KW-1185">Reference proteome</keyword>
<dbReference type="KEGG" id="llu:AKJ09_08070"/>